<dbReference type="Gene3D" id="3.30.420.10">
    <property type="entry name" value="Ribonuclease H-like superfamily/Ribonuclease H"/>
    <property type="match status" value="1"/>
</dbReference>
<dbReference type="SUPFAM" id="SSF53098">
    <property type="entry name" value="Ribonuclease H-like"/>
    <property type="match status" value="1"/>
</dbReference>
<dbReference type="InterPro" id="IPR036397">
    <property type="entry name" value="RNaseH_sf"/>
</dbReference>
<protein>
    <submittedName>
        <fullName evidence="2">Pol polyprotein</fullName>
    </submittedName>
</protein>
<name>A0A371GX94_MUCPR</name>
<evidence type="ECO:0000313" key="3">
    <source>
        <dbReference type="Proteomes" id="UP000257109"/>
    </source>
</evidence>
<dbReference type="OrthoDB" id="2016337at2759"/>
<reference evidence="2" key="1">
    <citation type="submission" date="2018-05" db="EMBL/GenBank/DDBJ databases">
        <title>Draft genome of Mucuna pruriens seed.</title>
        <authorList>
            <person name="Nnadi N.E."/>
            <person name="Vos R."/>
            <person name="Hasami M.H."/>
            <person name="Devisetty U.K."/>
            <person name="Aguiy J.C."/>
        </authorList>
    </citation>
    <scope>NUCLEOTIDE SEQUENCE [LARGE SCALE GENOMIC DNA]</scope>
    <source>
        <strain evidence="2">JCA_2017</strain>
    </source>
</reference>
<gene>
    <name evidence="2" type="primary">pol</name>
    <name evidence="2" type="ORF">CR513_22322</name>
</gene>
<dbReference type="Pfam" id="PF00665">
    <property type="entry name" value="rve"/>
    <property type="match status" value="1"/>
</dbReference>
<dbReference type="InterPro" id="IPR012337">
    <property type="entry name" value="RNaseH-like_sf"/>
</dbReference>
<comment type="caution">
    <text evidence="2">The sequence shown here is derived from an EMBL/GenBank/DDBJ whole genome shotgun (WGS) entry which is preliminary data.</text>
</comment>
<feature type="non-terminal residue" evidence="2">
    <location>
        <position position="1"/>
    </location>
</feature>
<evidence type="ECO:0000259" key="1">
    <source>
        <dbReference type="PROSITE" id="PS50994"/>
    </source>
</evidence>
<dbReference type="AlphaFoldDB" id="A0A371GX94"/>
<feature type="domain" description="Integrase catalytic" evidence="1">
    <location>
        <begin position="84"/>
        <end position="201"/>
    </location>
</feature>
<accession>A0A371GX94</accession>
<keyword evidence="3" id="KW-1185">Reference proteome</keyword>
<dbReference type="EMBL" id="QJKJ01004186">
    <property type="protein sequence ID" value="RDX95188.1"/>
    <property type="molecule type" value="Genomic_DNA"/>
</dbReference>
<sequence length="312" mass="36551">MAHHQQIEEGKADYKPWYHDIREYLNKRIYPLGEIENDKRTLRRLAAGFFLSGAILYKRSTDLTLLRVEMTRKPRRSWRRCTKEPLAPMLMDLDMIGPIEPKASNGHRFILVAIDYFTKWVEAASYTSMTKSVVVKFIKRNIICQYDLPAHIITDNRTNLNNKMMSELCGQFKIKHHNSTPYRPNMNGVVEVANKNIKRILNDVEWIQSRLDKLNLIQDKWLIAICHGQLYQRWVKSAFDRKVRPCIFKEGDLVLKKRLPNIKYQRGKWAPNYESPYTVKRAFTGGALVLANSKGQELKHLINSDAVKLFYP</sequence>
<dbReference type="Proteomes" id="UP000257109">
    <property type="component" value="Unassembled WGS sequence"/>
</dbReference>
<dbReference type="PANTHER" id="PTHR48475">
    <property type="entry name" value="RIBONUCLEASE H"/>
    <property type="match status" value="1"/>
</dbReference>
<dbReference type="GO" id="GO:0015074">
    <property type="term" value="P:DNA integration"/>
    <property type="evidence" value="ECO:0007669"/>
    <property type="project" value="InterPro"/>
</dbReference>
<evidence type="ECO:0000313" key="2">
    <source>
        <dbReference type="EMBL" id="RDX95188.1"/>
    </source>
</evidence>
<dbReference type="PANTHER" id="PTHR48475:SF1">
    <property type="entry name" value="RNASE H TYPE-1 DOMAIN-CONTAINING PROTEIN"/>
    <property type="match status" value="1"/>
</dbReference>
<proteinExistence type="predicted"/>
<dbReference type="GO" id="GO:0003676">
    <property type="term" value="F:nucleic acid binding"/>
    <property type="evidence" value="ECO:0007669"/>
    <property type="project" value="InterPro"/>
</dbReference>
<dbReference type="PROSITE" id="PS50994">
    <property type="entry name" value="INTEGRASE"/>
    <property type="match status" value="1"/>
</dbReference>
<organism evidence="2 3">
    <name type="scientific">Mucuna pruriens</name>
    <name type="common">Velvet bean</name>
    <name type="synonym">Dolichos pruriens</name>
    <dbReference type="NCBI Taxonomy" id="157652"/>
    <lineage>
        <taxon>Eukaryota</taxon>
        <taxon>Viridiplantae</taxon>
        <taxon>Streptophyta</taxon>
        <taxon>Embryophyta</taxon>
        <taxon>Tracheophyta</taxon>
        <taxon>Spermatophyta</taxon>
        <taxon>Magnoliopsida</taxon>
        <taxon>eudicotyledons</taxon>
        <taxon>Gunneridae</taxon>
        <taxon>Pentapetalae</taxon>
        <taxon>rosids</taxon>
        <taxon>fabids</taxon>
        <taxon>Fabales</taxon>
        <taxon>Fabaceae</taxon>
        <taxon>Papilionoideae</taxon>
        <taxon>50 kb inversion clade</taxon>
        <taxon>NPAAA clade</taxon>
        <taxon>indigoferoid/millettioid clade</taxon>
        <taxon>Phaseoleae</taxon>
        <taxon>Mucuna</taxon>
    </lineage>
</organism>
<dbReference type="InterPro" id="IPR001584">
    <property type="entry name" value="Integrase_cat-core"/>
</dbReference>